<proteinExistence type="inferred from homology"/>
<dbReference type="InterPro" id="IPR000529">
    <property type="entry name" value="Ribosomal_bS6"/>
</dbReference>
<evidence type="ECO:0000256" key="2">
    <source>
        <dbReference type="ARBA" id="ARBA00035104"/>
    </source>
</evidence>
<dbReference type="SUPFAM" id="SSF54995">
    <property type="entry name" value="Ribosomal protein S6"/>
    <property type="match status" value="1"/>
</dbReference>
<keyword evidence="4" id="KW-0694">RNA-binding</keyword>
<sequence>MHKYEIMMILDPKADAKKSIDLVESIFKKSNVKKAEKLERTDLAYPIKGSLKAQYLLFEIEAESHLIAELTRRVNISKDIWRHLAINLDSERGYGKVKKESHRAKYEEKKEFKKSNKSAEACEKVAEEKAAKKPRSAKKESQEKEVKPRQSKAKKVE</sequence>
<name>A0AB32XB67_MYCFM</name>
<dbReference type="GO" id="GO:1990904">
    <property type="term" value="C:ribonucleoprotein complex"/>
    <property type="evidence" value="ECO:0007669"/>
    <property type="project" value="UniProtKB-KW"/>
</dbReference>
<keyword evidence="4" id="KW-0699">rRNA-binding</keyword>
<dbReference type="GO" id="GO:0003735">
    <property type="term" value="F:structural constituent of ribosome"/>
    <property type="evidence" value="ECO:0007669"/>
    <property type="project" value="InterPro"/>
</dbReference>
<organism evidence="6 7">
    <name type="scientific">Mycoplasmopsis fermentans (strain M64)</name>
    <name type="common">Mycoplasma fermentans</name>
    <dbReference type="NCBI Taxonomy" id="943945"/>
    <lineage>
        <taxon>Bacteria</taxon>
        <taxon>Bacillati</taxon>
        <taxon>Mycoplasmatota</taxon>
        <taxon>Mycoplasmoidales</taxon>
        <taxon>Metamycoplasmataceae</taxon>
        <taxon>Mycoplasmopsis</taxon>
    </lineage>
</organism>
<evidence type="ECO:0000256" key="3">
    <source>
        <dbReference type="ARBA" id="ARBA00035294"/>
    </source>
</evidence>
<dbReference type="AlphaFoldDB" id="A0AB32XB67"/>
<dbReference type="GO" id="GO:0019843">
    <property type="term" value="F:rRNA binding"/>
    <property type="evidence" value="ECO:0007669"/>
    <property type="project" value="UniProtKB-UniRule"/>
</dbReference>
<gene>
    <name evidence="4 6" type="primary">rpsF</name>
    <name evidence="6" type="ordered locus">MfeM64YM_0311</name>
</gene>
<dbReference type="GO" id="GO:0005840">
    <property type="term" value="C:ribosome"/>
    <property type="evidence" value="ECO:0007669"/>
    <property type="project" value="UniProtKB-KW"/>
</dbReference>
<keyword evidence="4" id="KW-0687">Ribonucleoprotein</keyword>
<evidence type="ECO:0000256" key="5">
    <source>
        <dbReference type="SAM" id="MobiDB-lite"/>
    </source>
</evidence>
<comment type="similarity">
    <text evidence="1 4">Belongs to the bacterial ribosomal protein bS6 family.</text>
</comment>
<evidence type="ECO:0000313" key="7">
    <source>
        <dbReference type="Proteomes" id="UP000007473"/>
    </source>
</evidence>
<dbReference type="Proteomes" id="UP000007473">
    <property type="component" value="Chromosome"/>
</dbReference>
<dbReference type="InterPro" id="IPR035980">
    <property type="entry name" value="Ribosomal_bS6_sf"/>
</dbReference>
<dbReference type="Pfam" id="PF01250">
    <property type="entry name" value="Ribosomal_S6"/>
    <property type="match status" value="1"/>
</dbReference>
<keyword evidence="4 6" id="KW-0689">Ribosomal protein</keyword>
<dbReference type="GO" id="GO:0006412">
    <property type="term" value="P:translation"/>
    <property type="evidence" value="ECO:0007669"/>
    <property type="project" value="UniProtKB-UniRule"/>
</dbReference>
<reference evidence="6 7" key="1">
    <citation type="journal article" date="2011" name="J. Bacteriol.">
        <title>Genome sequence of the repetitive-sequence-rich Mycoplasma fermentans strain M64.</title>
        <authorList>
            <person name="Shu H.W."/>
            <person name="Liu T.T."/>
            <person name="Chang H.Y."/>
            <person name="Liu Y.M."/>
            <person name="Wu K.M."/>
            <person name="Shu H.Y."/>
            <person name="Tsai S.F."/>
            <person name="Hsiao K.J."/>
            <person name="Hu W.S."/>
            <person name="Ng W.V."/>
        </authorList>
    </citation>
    <scope>NUCLEOTIDE SEQUENCE [LARGE SCALE GENOMIC DNA]</scope>
    <source>
        <strain evidence="6 7">M64</strain>
    </source>
</reference>
<protein>
    <recommendedName>
        <fullName evidence="3 4">Small ribosomal subunit protein bS6</fullName>
    </recommendedName>
</protein>
<dbReference type="EMBL" id="CP002458">
    <property type="protein sequence ID" value="ADV34315.1"/>
    <property type="molecule type" value="Genomic_DNA"/>
</dbReference>
<dbReference type="NCBIfam" id="TIGR00166">
    <property type="entry name" value="S6"/>
    <property type="match status" value="1"/>
</dbReference>
<evidence type="ECO:0000256" key="1">
    <source>
        <dbReference type="ARBA" id="ARBA00009512"/>
    </source>
</evidence>
<comment type="function">
    <text evidence="2 4">Binds together with bS18 to 16S ribosomal RNA.</text>
</comment>
<dbReference type="RefSeq" id="WP_013526781.1">
    <property type="nucleotide sequence ID" value="NC_014921.1"/>
</dbReference>
<dbReference type="InterPro" id="IPR014717">
    <property type="entry name" value="Transl_elong_EF1B/ribsomal_bS6"/>
</dbReference>
<dbReference type="KEGG" id="mfm:MfeM64YM_0311"/>
<dbReference type="HAMAP" id="MF_00360">
    <property type="entry name" value="Ribosomal_bS6"/>
    <property type="match status" value="1"/>
</dbReference>
<feature type="region of interest" description="Disordered" evidence="5">
    <location>
        <begin position="95"/>
        <end position="157"/>
    </location>
</feature>
<dbReference type="CDD" id="cd00473">
    <property type="entry name" value="bS6"/>
    <property type="match status" value="1"/>
</dbReference>
<feature type="compositionally biased region" description="Basic and acidic residues" evidence="5">
    <location>
        <begin position="120"/>
        <end position="157"/>
    </location>
</feature>
<dbReference type="Gene3D" id="3.30.70.60">
    <property type="match status" value="1"/>
</dbReference>
<feature type="compositionally biased region" description="Basic and acidic residues" evidence="5">
    <location>
        <begin position="95"/>
        <end position="114"/>
    </location>
</feature>
<accession>A0AB32XB67</accession>
<evidence type="ECO:0000313" key="6">
    <source>
        <dbReference type="EMBL" id="ADV34315.1"/>
    </source>
</evidence>
<dbReference type="InterPro" id="IPR020814">
    <property type="entry name" value="Ribosomal_S6_plastid/chlpt"/>
</dbReference>
<evidence type="ECO:0000256" key="4">
    <source>
        <dbReference type="HAMAP-Rule" id="MF_00360"/>
    </source>
</evidence>